<proteinExistence type="inferred from homology"/>
<dbReference type="PRINTS" id="PR00080">
    <property type="entry name" value="SDRFAMILY"/>
</dbReference>
<dbReference type="InterPro" id="IPR002347">
    <property type="entry name" value="SDR_fam"/>
</dbReference>
<feature type="domain" description="Ketoreductase" evidence="4">
    <location>
        <begin position="5"/>
        <end position="178"/>
    </location>
</feature>
<dbReference type="PRINTS" id="PR00081">
    <property type="entry name" value="GDHRDH"/>
</dbReference>
<dbReference type="PANTHER" id="PTHR44196:SF1">
    <property type="entry name" value="DEHYDROGENASE_REDUCTASE SDR FAMILY MEMBER 7B"/>
    <property type="match status" value="1"/>
</dbReference>
<evidence type="ECO:0000256" key="1">
    <source>
        <dbReference type="ARBA" id="ARBA00006484"/>
    </source>
</evidence>
<dbReference type="KEGG" id="abac:LuPra_05597"/>
<dbReference type="STRING" id="1855912.LuPra_05597"/>
<dbReference type="Gene3D" id="3.40.50.720">
    <property type="entry name" value="NAD(P)-binding Rossmann-like Domain"/>
    <property type="match status" value="1"/>
</dbReference>
<evidence type="ECO:0000256" key="3">
    <source>
        <dbReference type="RuleBase" id="RU000363"/>
    </source>
</evidence>
<gene>
    <name evidence="5" type="ORF">LuPra_05597</name>
</gene>
<dbReference type="EMBL" id="CP015136">
    <property type="protein sequence ID" value="AMY12324.1"/>
    <property type="molecule type" value="Genomic_DNA"/>
</dbReference>
<name>A0A143PWW8_LUTPR</name>
<dbReference type="OrthoDB" id="9808814at2"/>
<evidence type="ECO:0000313" key="6">
    <source>
        <dbReference type="Proteomes" id="UP000076079"/>
    </source>
</evidence>
<dbReference type="Proteomes" id="UP000076079">
    <property type="component" value="Chromosome"/>
</dbReference>
<dbReference type="GO" id="GO:0016491">
    <property type="term" value="F:oxidoreductase activity"/>
    <property type="evidence" value="ECO:0007669"/>
    <property type="project" value="UniProtKB-KW"/>
</dbReference>
<evidence type="ECO:0000259" key="4">
    <source>
        <dbReference type="SMART" id="SM00822"/>
    </source>
</evidence>
<keyword evidence="2 5" id="KW-0560">Oxidoreductase</keyword>
<keyword evidence="6" id="KW-1185">Reference proteome</keyword>
<dbReference type="AlphaFoldDB" id="A0A143PWW8"/>
<comment type="similarity">
    <text evidence="1 3">Belongs to the short-chain dehydrogenases/reductases (SDR) family.</text>
</comment>
<dbReference type="SMART" id="SM00822">
    <property type="entry name" value="PKS_KR"/>
    <property type="match status" value="1"/>
</dbReference>
<evidence type="ECO:0000256" key="2">
    <source>
        <dbReference type="ARBA" id="ARBA00023002"/>
    </source>
</evidence>
<dbReference type="InterPro" id="IPR036291">
    <property type="entry name" value="NAD(P)-bd_dom_sf"/>
</dbReference>
<accession>A0A143PWW8</accession>
<protein>
    <submittedName>
        <fullName evidence="5">Putative oxidoreductase</fullName>
        <ecNumber evidence="5">1.-.-.-</ecNumber>
    </submittedName>
</protein>
<dbReference type="SUPFAM" id="SSF51735">
    <property type="entry name" value="NAD(P)-binding Rossmann-fold domains"/>
    <property type="match status" value="1"/>
</dbReference>
<sequence length="261" mass="27861">MTDRRTAVITGASSGIGEACARAFAREGLHVVLAARRLEQLERAAAAITAAGGIASVVPCDVTDPVQVDRVVAVALESTGRLDVMVCNAGLGFNGRLEETSAETMRRLMEVNYFGTFHAAKAAVAHFRTAGRGHLFIMSSIVGRKGVPRMSAYAASKFAQVGLGESVRAELAGTGIHVTMVYPISTETEFRRAMVREWGQDVAGAGPRQSPDHVAAAMVRALRRPRADIYPLRLSRIVPAAAALLPGLADWVSTRLTRKPR</sequence>
<dbReference type="InterPro" id="IPR057326">
    <property type="entry name" value="KR_dom"/>
</dbReference>
<organism evidence="5 6">
    <name type="scientific">Luteitalea pratensis</name>
    <dbReference type="NCBI Taxonomy" id="1855912"/>
    <lineage>
        <taxon>Bacteria</taxon>
        <taxon>Pseudomonadati</taxon>
        <taxon>Acidobacteriota</taxon>
        <taxon>Vicinamibacteria</taxon>
        <taxon>Vicinamibacterales</taxon>
        <taxon>Vicinamibacteraceae</taxon>
        <taxon>Luteitalea</taxon>
    </lineage>
</organism>
<dbReference type="EC" id="1.-.-.-" evidence="5"/>
<dbReference type="PANTHER" id="PTHR44196">
    <property type="entry name" value="DEHYDROGENASE/REDUCTASE SDR FAMILY MEMBER 7B"/>
    <property type="match status" value="1"/>
</dbReference>
<reference evidence="6" key="2">
    <citation type="submission" date="2016-04" db="EMBL/GenBank/DDBJ databases">
        <title>First Complete Genome Sequence of a Subdivision 6 Acidobacterium.</title>
        <authorList>
            <person name="Huang S."/>
            <person name="Vieira S."/>
            <person name="Bunk B."/>
            <person name="Riedel T."/>
            <person name="Sproeer C."/>
            <person name="Overmann J."/>
        </authorList>
    </citation>
    <scope>NUCLEOTIDE SEQUENCE [LARGE SCALE GENOMIC DNA]</scope>
    <source>
        <strain evidence="6">DSM 100886 HEG_-6_39</strain>
    </source>
</reference>
<evidence type="ECO:0000313" key="5">
    <source>
        <dbReference type="EMBL" id="AMY12324.1"/>
    </source>
</evidence>
<dbReference type="GO" id="GO:0016020">
    <property type="term" value="C:membrane"/>
    <property type="evidence" value="ECO:0007669"/>
    <property type="project" value="TreeGrafter"/>
</dbReference>
<dbReference type="RefSeq" id="WP_110173789.1">
    <property type="nucleotide sequence ID" value="NZ_CP015136.1"/>
</dbReference>
<dbReference type="Pfam" id="PF00106">
    <property type="entry name" value="adh_short"/>
    <property type="match status" value="1"/>
</dbReference>
<reference evidence="5 6" key="1">
    <citation type="journal article" date="2016" name="Genome Announc.">
        <title>First Complete Genome Sequence of a Subdivision 6 Acidobacterium Strain.</title>
        <authorList>
            <person name="Huang S."/>
            <person name="Vieira S."/>
            <person name="Bunk B."/>
            <person name="Riedel T."/>
            <person name="Sproer C."/>
            <person name="Overmann J."/>
        </authorList>
    </citation>
    <scope>NUCLEOTIDE SEQUENCE [LARGE SCALE GENOMIC DNA]</scope>
    <source>
        <strain evidence="6">DSM 100886 HEG_-6_39</strain>
    </source>
</reference>